<dbReference type="RefSeq" id="WP_094831396.1">
    <property type="nucleotide sequence ID" value="NZ_NEVR01000002.1"/>
</dbReference>
<evidence type="ECO:0000259" key="7">
    <source>
        <dbReference type="PROSITE" id="PS50860"/>
    </source>
</evidence>
<comment type="caution">
    <text evidence="8">The sequence shown here is derived from an EMBL/GenBank/DDBJ whole genome shotgun (WGS) entry which is preliminary data.</text>
</comment>
<gene>
    <name evidence="8" type="ORF">CAL27_09585</name>
</gene>
<dbReference type="Pfam" id="PF01411">
    <property type="entry name" value="tRNA-synt_2c"/>
    <property type="match status" value="1"/>
</dbReference>
<dbReference type="EMBL" id="NEVR01000002">
    <property type="protein sequence ID" value="OZI65288.1"/>
    <property type="molecule type" value="Genomic_DNA"/>
</dbReference>
<keyword evidence="5" id="KW-0862">Zinc</keyword>
<evidence type="ECO:0000256" key="2">
    <source>
        <dbReference type="ARBA" id="ARBA00004496"/>
    </source>
</evidence>
<evidence type="ECO:0000313" key="8">
    <source>
        <dbReference type="EMBL" id="OZI65288.1"/>
    </source>
</evidence>
<evidence type="ECO:0000256" key="1">
    <source>
        <dbReference type="ARBA" id="ARBA00001947"/>
    </source>
</evidence>
<comment type="cofactor">
    <cofactor evidence="1">
        <name>Zn(2+)</name>
        <dbReference type="ChEBI" id="CHEBI:29105"/>
    </cofactor>
</comment>
<dbReference type="SMART" id="SM00863">
    <property type="entry name" value="tRNA_SAD"/>
    <property type="match status" value="1"/>
</dbReference>
<dbReference type="Proteomes" id="UP000216354">
    <property type="component" value="Unassembled WGS sequence"/>
</dbReference>
<organism evidence="8 9">
    <name type="scientific">Bordetella genomosp. 1</name>
    <dbReference type="NCBI Taxonomy" id="1395607"/>
    <lineage>
        <taxon>Bacteria</taxon>
        <taxon>Pseudomonadati</taxon>
        <taxon>Pseudomonadota</taxon>
        <taxon>Betaproteobacteria</taxon>
        <taxon>Burkholderiales</taxon>
        <taxon>Alcaligenaceae</taxon>
        <taxon>Bordetella</taxon>
    </lineage>
</organism>
<dbReference type="Gene3D" id="3.30.980.10">
    <property type="entry name" value="Threonyl-trna Synthetase, Chain A, domain 2"/>
    <property type="match status" value="1"/>
</dbReference>
<name>A0ABX4EZW4_9BORD</name>
<dbReference type="PANTHER" id="PTHR43462:SF1">
    <property type="entry name" value="ALANYL-TRNA EDITING PROTEIN AARSD1"/>
    <property type="match status" value="1"/>
</dbReference>
<dbReference type="InterPro" id="IPR018164">
    <property type="entry name" value="Ala-tRNA-synth_IIc_N"/>
</dbReference>
<keyword evidence="9" id="KW-1185">Reference proteome</keyword>
<accession>A0ABX4EZW4</accession>
<dbReference type="InterPro" id="IPR018163">
    <property type="entry name" value="Thr/Ala-tRNA-synth_IIc_edit"/>
</dbReference>
<dbReference type="SUPFAM" id="SSF55186">
    <property type="entry name" value="ThrRS/AlaRS common domain"/>
    <property type="match status" value="1"/>
</dbReference>
<dbReference type="PANTHER" id="PTHR43462">
    <property type="entry name" value="ALANYL-TRNA EDITING PROTEIN"/>
    <property type="match status" value="1"/>
</dbReference>
<dbReference type="InterPro" id="IPR012947">
    <property type="entry name" value="tRNA_SAD"/>
</dbReference>
<reference evidence="8 9" key="1">
    <citation type="submission" date="2017-05" db="EMBL/GenBank/DDBJ databases">
        <title>Complete and WGS of Bordetella genogroups.</title>
        <authorList>
            <person name="Spilker T."/>
            <person name="Lipuma J."/>
        </authorList>
    </citation>
    <scope>NUCLEOTIDE SEQUENCE [LARGE SCALE GENOMIC DNA]</scope>
    <source>
        <strain evidence="8 9">AU9795</strain>
    </source>
</reference>
<dbReference type="Pfam" id="PF07973">
    <property type="entry name" value="tRNA_SAD"/>
    <property type="match status" value="1"/>
</dbReference>
<comment type="subcellular location">
    <subcellularLocation>
        <location evidence="2">Cytoplasm</location>
    </subcellularLocation>
</comment>
<dbReference type="InterPro" id="IPR018165">
    <property type="entry name" value="Ala-tRNA-synth_IIc_core"/>
</dbReference>
<feature type="domain" description="Alanyl-transfer RNA synthetases family profile" evidence="7">
    <location>
        <begin position="1"/>
        <end position="244"/>
    </location>
</feature>
<protein>
    <recommendedName>
        <fullName evidence="3">Alanine--tRNA ligase</fullName>
    </recommendedName>
    <alternativeName>
        <fullName evidence="6">Alanyl-tRNA synthetase</fullName>
    </alternativeName>
</protein>
<dbReference type="SUPFAM" id="SSF50447">
    <property type="entry name" value="Translation proteins"/>
    <property type="match status" value="1"/>
</dbReference>
<evidence type="ECO:0000256" key="3">
    <source>
        <dbReference type="ARBA" id="ARBA00017959"/>
    </source>
</evidence>
<evidence type="ECO:0000313" key="9">
    <source>
        <dbReference type="Proteomes" id="UP000216354"/>
    </source>
</evidence>
<evidence type="ECO:0000256" key="5">
    <source>
        <dbReference type="ARBA" id="ARBA00022833"/>
    </source>
</evidence>
<evidence type="ECO:0000256" key="4">
    <source>
        <dbReference type="ARBA" id="ARBA00022723"/>
    </source>
</evidence>
<dbReference type="PROSITE" id="PS50860">
    <property type="entry name" value="AA_TRNA_LIGASE_II_ALA"/>
    <property type="match status" value="1"/>
</dbReference>
<dbReference type="InterPro" id="IPR051335">
    <property type="entry name" value="Alanyl-tRNA_Editing_Enzymes"/>
</dbReference>
<dbReference type="GO" id="GO:0016787">
    <property type="term" value="F:hydrolase activity"/>
    <property type="evidence" value="ECO:0007669"/>
    <property type="project" value="UniProtKB-KW"/>
</dbReference>
<evidence type="ECO:0000256" key="6">
    <source>
        <dbReference type="ARBA" id="ARBA00032577"/>
    </source>
</evidence>
<keyword evidence="8" id="KW-0378">Hydrolase</keyword>
<dbReference type="Gene3D" id="2.40.30.130">
    <property type="match status" value="1"/>
</dbReference>
<keyword evidence="4" id="KW-0479">Metal-binding</keyword>
<dbReference type="InterPro" id="IPR009000">
    <property type="entry name" value="Transl_B-barrel_sf"/>
</dbReference>
<sequence>MKQTDCLFLQDAYLSQCSAKIADVLEDGLLLDRTVFYPRGGGQAGDSGWFILPCGIRLKIADAQKAMEAVPGMNAVLHLPADGQAAIIQAFRPGDEIHVQIDWERRYRHMRLHTAAHMLCAILPYPVNGCSITADYARLDFVTSEPLSRERIDTALVAIVEAAHSISIDTMSDDALLANPELVRTMSVHPPLGTGQVRLVSIKDTDLQPCGGTHVANTREVGVVYVSKMENKSARTRRVVLALG</sequence>
<proteinExistence type="predicted"/>